<evidence type="ECO:0000259" key="3">
    <source>
        <dbReference type="Pfam" id="PF26056"/>
    </source>
</evidence>
<dbReference type="AlphaFoldDB" id="A0A852YV79"/>
<dbReference type="InterPro" id="IPR058330">
    <property type="entry name" value="DUF8017"/>
</dbReference>
<evidence type="ECO:0000313" key="5">
    <source>
        <dbReference type="Proteomes" id="UP000548304"/>
    </source>
</evidence>
<feature type="region of interest" description="Disordered" evidence="1">
    <location>
        <begin position="299"/>
        <end position="326"/>
    </location>
</feature>
<keyword evidence="2" id="KW-0812">Transmembrane</keyword>
<keyword evidence="5" id="KW-1185">Reference proteome</keyword>
<dbReference type="Proteomes" id="UP000548304">
    <property type="component" value="Unassembled WGS sequence"/>
</dbReference>
<name>A0A852YV79_9ACTN</name>
<keyword evidence="2" id="KW-1133">Transmembrane helix</keyword>
<feature type="region of interest" description="Disordered" evidence="1">
    <location>
        <begin position="1"/>
        <end position="80"/>
    </location>
</feature>
<comment type="caution">
    <text evidence="4">The sequence shown here is derived from an EMBL/GenBank/DDBJ whole genome shotgun (WGS) entry which is preliminary data.</text>
</comment>
<protein>
    <recommendedName>
        <fullName evidence="3">DUF8017 domain-containing protein</fullName>
    </recommendedName>
</protein>
<evidence type="ECO:0000256" key="1">
    <source>
        <dbReference type="SAM" id="MobiDB-lite"/>
    </source>
</evidence>
<feature type="compositionally biased region" description="Polar residues" evidence="1">
    <location>
        <begin position="47"/>
        <end position="61"/>
    </location>
</feature>
<sequence>MTQPSGGHDNTPGRAGFGPQGGQPPQWPSNPSGPSGGWSAGGHSSPYGWQTDPSRPDSPNGSVYRGFGTFEEPAGGGKPPGKTSWGVIGVLVLVVALLGSAVGLGIYYGTAEPGGQEAAGAGAGAGNRTTSPTWTPPAAPELRIEGWQVGYNSESQLAYDVPENWNVLDSGQDYSIPALGDITFHGLVDGPYYDCGGKEVVGGRAISTTVKPDRSMSETAKKFLRRSGRHFYTDAGKAGEVSVNAEEPRDADVEGFEAVRISGTVKMPEASRCLPTEAKISTLVVRAENSYVVLVVSADSERPASSPSAPGERTVPRVLDSARPVR</sequence>
<accession>A0A852YV79</accession>
<gene>
    <name evidence="4" type="ORF">FHR84_001292</name>
</gene>
<organism evidence="4 5">
    <name type="scientific">Actinopolyspora biskrensis</name>
    <dbReference type="NCBI Taxonomy" id="1470178"/>
    <lineage>
        <taxon>Bacteria</taxon>
        <taxon>Bacillati</taxon>
        <taxon>Actinomycetota</taxon>
        <taxon>Actinomycetes</taxon>
        <taxon>Actinopolysporales</taxon>
        <taxon>Actinopolysporaceae</taxon>
        <taxon>Actinopolyspora</taxon>
    </lineage>
</organism>
<dbReference type="Pfam" id="PF26056">
    <property type="entry name" value="DUF8017"/>
    <property type="match status" value="1"/>
</dbReference>
<dbReference type="RefSeq" id="WP_246300300.1">
    <property type="nucleotide sequence ID" value="NZ_JACBYW010000002.1"/>
</dbReference>
<reference evidence="4 5" key="1">
    <citation type="submission" date="2020-07" db="EMBL/GenBank/DDBJ databases">
        <title>Genomic Encyclopedia of Type Strains, Phase III (KMG-III): the genomes of soil and plant-associated and newly described type strains.</title>
        <authorList>
            <person name="Whitman W."/>
        </authorList>
    </citation>
    <scope>NUCLEOTIDE SEQUENCE [LARGE SCALE GENOMIC DNA]</scope>
    <source>
        <strain evidence="4 5">CECT 8576</strain>
    </source>
</reference>
<evidence type="ECO:0000313" key="4">
    <source>
        <dbReference type="EMBL" id="NYH77970.1"/>
    </source>
</evidence>
<feature type="domain" description="DUF8017" evidence="3">
    <location>
        <begin position="144"/>
        <end position="325"/>
    </location>
</feature>
<feature type="transmembrane region" description="Helical" evidence="2">
    <location>
        <begin position="85"/>
        <end position="108"/>
    </location>
</feature>
<keyword evidence="2" id="KW-0472">Membrane</keyword>
<evidence type="ECO:0000256" key="2">
    <source>
        <dbReference type="SAM" id="Phobius"/>
    </source>
</evidence>
<proteinExistence type="predicted"/>
<dbReference type="EMBL" id="JACBYW010000002">
    <property type="protein sequence ID" value="NYH77970.1"/>
    <property type="molecule type" value="Genomic_DNA"/>
</dbReference>